<evidence type="ECO:0000313" key="1">
    <source>
        <dbReference type="EMBL" id="EDW30545.1"/>
    </source>
</evidence>
<evidence type="ECO:0000313" key="2">
    <source>
        <dbReference type="Proteomes" id="UP000008744"/>
    </source>
</evidence>
<dbReference type="SMR" id="B4H2H8"/>
<dbReference type="HOGENOM" id="CLU_2888137_0_0_1"/>
<proteinExistence type="predicted"/>
<organism evidence="2">
    <name type="scientific">Drosophila persimilis</name>
    <name type="common">Fruit fly</name>
    <dbReference type="NCBI Taxonomy" id="7234"/>
    <lineage>
        <taxon>Eukaryota</taxon>
        <taxon>Metazoa</taxon>
        <taxon>Ecdysozoa</taxon>
        <taxon>Arthropoda</taxon>
        <taxon>Hexapoda</taxon>
        <taxon>Insecta</taxon>
        <taxon>Pterygota</taxon>
        <taxon>Neoptera</taxon>
        <taxon>Endopterygota</taxon>
        <taxon>Diptera</taxon>
        <taxon>Brachycera</taxon>
        <taxon>Muscomorpha</taxon>
        <taxon>Ephydroidea</taxon>
        <taxon>Drosophilidae</taxon>
        <taxon>Drosophila</taxon>
        <taxon>Sophophora</taxon>
    </lineage>
</organism>
<keyword evidence="2" id="KW-1185">Reference proteome</keyword>
<gene>
    <name evidence="1" type="primary">Dper\GL26789</name>
    <name evidence="1" type="ORF">Dper_GL26789</name>
</gene>
<dbReference type="OMA" id="SHYAVIR"/>
<dbReference type="Proteomes" id="UP000008744">
    <property type="component" value="Unassembled WGS sequence"/>
</dbReference>
<protein>
    <submittedName>
        <fullName evidence="1">GL26789</fullName>
    </submittedName>
</protein>
<name>B4H2H8_DROPE</name>
<reference evidence="1 2" key="1">
    <citation type="journal article" date="2007" name="Nature">
        <title>Evolution of genes and genomes on the Drosophila phylogeny.</title>
        <authorList>
            <consortium name="Drosophila 12 Genomes Consortium"/>
            <person name="Clark A.G."/>
            <person name="Eisen M.B."/>
            <person name="Smith D.R."/>
            <person name="Bergman C.M."/>
            <person name="Oliver B."/>
            <person name="Markow T.A."/>
            <person name="Kaufman T.C."/>
            <person name="Kellis M."/>
            <person name="Gelbart W."/>
            <person name="Iyer V.N."/>
            <person name="Pollard D.A."/>
            <person name="Sackton T.B."/>
            <person name="Larracuente A.M."/>
            <person name="Singh N.D."/>
            <person name="Abad J.P."/>
            <person name="Abt D.N."/>
            <person name="Adryan B."/>
            <person name="Aguade M."/>
            <person name="Akashi H."/>
            <person name="Anderson W.W."/>
            <person name="Aquadro C.F."/>
            <person name="Ardell D.H."/>
            <person name="Arguello R."/>
            <person name="Artieri C.G."/>
            <person name="Barbash D.A."/>
            <person name="Barker D."/>
            <person name="Barsanti P."/>
            <person name="Batterham P."/>
            <person name="Batzoglou S."/>
            <person name="Begun D."/>
            <person name="Bhutkar A."/>
            <person name="Blanco E."/>
            <person name="Bosak S.A."/>
            <person name="Bradley R.K."/>
            <person name="Brand A.D."/>
            <person name="Brent M.R."/>
            <person name="Brooks A.N."/>
            <person name="Brown R.H."/>
            <person name="Butlin R.K."/>
            <person name="Caggese C."/>
            <person name="Calvi B.R."/>
            <person name="Bernardo de Carvalho A."/>
            <person name="Caspi A."/>
            <person name="Castrezana S."/>
            <person name="Celniker S.E."/>
            <person name="Chang J.L."/>
            <person name="Chapple C."/>
            <person name="Chatterji S."/>
            <person name="Chinwalla A."/>
            <person name="Civetta A."/>
            <person name="Clifton S.W."/>
            <person name="Comeron J.M."/>
            <person name="Costello J.C."/>
            <person name="Coyne J.A."/>
            <person name="Daub J."/>
            <person name="David R.G."/>
            <person name="Delcher A.L."/>
            <person name="Delehaunty K."/>
            <person name="Do C.B."/>
            <person name="Ebling H."/>
            <person name="Edwards K."/>
            <person name="Eickbush T."/>
            <person name="Evans J.D."/>
            <person name="Filipski A."/>
            <person name="Findeiss S."/>
            <person name="Freyhult E."/>
            <person name="Fulton L."/>
            <person name="Fulton R."/>
            <person name="Garcia A.C."/>
            <person name="Gardiner A."/>
            <person name="Garfield D.A."/>
            <person name="Garvin B.E."/>
            <person name="Gibson G."/>
            <person name="Gilbert D."/>
            <person name="Gnerre S."/>
            <person name="Godfrey J."/>
            <person name="Good R."/>
            <person name="Gotea V."/>
            <person name="Gravely B."/>
            <person name="Greenberg A.J."/>
            <person name="Griffiths-Jones S."/>
            <person name="Gross S."/>
            <person name="Guigo R."/>
            <person name="Gustafson E.A."/>
            <person name="Haerty W."/>
            <person name="Hahn M.W."/>
            <person name="Halligan D.L."/>
            <person name="Halpern A.L."/>
            <person name="Halter G.M."/>
            <person name="Han M.V."/>
            <person name="Heger A."/>
            <person name="Hillier L."/>
            <person name="Hinrichs A.S."/>
            <person name="Holmes I."/>
            <person name="Hoskins R.A."/>
            <person name="Hubisz M.J."/>
            <person name="Hultmark D."/>
            <person name="Huntley M.A."/>
            <person name="Jaffe D.B."/>
            <person name="Jagadeeshan S."/>
            <person name="Jeck W.R."/>
            <person name="Johnson J."/>
            <person name="Jones C.D."/>
            <person name="Jordan W.C."/>
            <person name="Karpen G.H."/>
            <person name="Kataoka E."/>
            <person name="Keightley P.D."/>
            <person name="Kheradpour P."/>
            <person name="Kirkness E.F."/>
            <person name="Koerich L.B."/>
            <person name="Kristiansen K."/>
            <person name="Kudrna D."/>
            <person name="Kulathinal R.J."/>
            <person name="Kumar S."/>
            <person name="Kwok R."/>
            <person name="Lander E."/>
            <person name="Langley C.H."/>
            <person name="Lapoint R."/>
            <person name="Lazzaro B.P."/>
            <person name="Lee S.J."/>
            <person name="Levesque L."/>
            <person name="Li R."/>
            <person name="Lin C.F."/>
            <person name="Lin M.F."/>
            <person name="Lindblad-Toh K."/>
            <person name="Llopart A."/>
            <person name="Long M."/>
            <person name="Low L."/>
            <person name="Lozovsky E."/>
            <person name="Lu J."/>
            <person name="Luo M."/>
            <person name="Machado C.A."/>
            <person name="Makalowski W."/>
            <person name="Marzo M."/>
            <person name="Matsuda M."/>
            <person name="Matzkin L."/>
            <person name="McAllister B."/>
            <person name="McBride C.S."/>
            <person name="McKernan B."/>
            <person name="McKernan K."/>
            <person name="Mendez-Lago M."/>
            <person name="Minx P."/>
            <person name="Mollenhauer M.U."/>
            <person name="Montooth K."/>
            <person name="Mount S.M."/>
            <person name="Mu X."/>
            <person name="Myers E."/>
            <person name="Negre B."/>
            <person name="Newfeld S."/>
            <person name="Nielsen R."/>
            <person name="Noor M.A."/>
            <person name="O'Grady P."/>
            <person name="Pachter L."/>
            <person name="Papaceit M."/>
            <person name="Parisi M.J."/>
            <person name="Parisi M."/>
            <person name="Parts L."/>
            <person name="Pedersen J.S."/>
            <person name="Pesole G."/>
            <person name="Phillippy A.M."/>
            <person name="Ponting C.P."/>
            <person name="Pop M."/>
            <person name="Porcelli D."/>
            <person name="Powell J.R."/>
            <person name="Prohaska S."/>
            <person name="Pruitt K."/>
            <person name="Puig M."/>
            <person name="Quesneville H."/>
            <person name="Ram K.R."/>
            <person name="Rand D."/>
            <person name="Rasmussen M.D."/>
            <person name="Reed L.K."/>
            <person name="Reenan R."/>
            <person name="Reily A."/>
            <person name="Remington K.A."/>
            <person name="Rieger T.T."/>
            <person name="Ritchie M.G."/>
            <person name="Robin C."/>
            <person name="Rogers Y.H."/>
            <person name="Rohde C."/>
            <person name="Rozas J."/>
            <person name="Rubenfield M.J."/>
            <person name="Ruiz A."/>
            <person name="Russo S."/>
            <person name="Salzberg S.L."/>
            <person name="Sanchez-Gracia A."/>
            <person name="Saranga D.J."/>
            <person name="Sato H."/>
            <person name="Schaeffer S.W."/>
            <person name="Schatz M.C."/>
            <person name="Schlenke T."/>
            <person name="Schwartz R."/>
            <person name="Segarra C."/>
            <person name="Singh R.S."/>
            <person name="Sirot L."/>
            <person name="Sirota M."/>
            <person name="Sisneros N.B."/>
            <person name="Smith C.D."/>
            <person name="Smith T.F."/>
            <person name="Spieth J."/>
            <person name="Stage D.E."/>
            <person name="Stark A."/>
            <person name="Stephan W."/>
            <person name="Strausberg R.L."/>
            <person name="Strempel S."/>
            <person name="Sturgill D."/>
            <person name="Sutton G."/>
            <person name="Sutton G.G."/>
            <person name="Tao W."/>
            <person name="Teichmann S."/>
            <person name="Tobari Y.N."/>
            <person name="Tomimura Y."/>
            <person name="Tsolas J.M."/>
            <person name="Valente V.L."/>
            <person name="Venter E."/>
            <person name="Venter J.C."/>
            <person name="Vicario S."/>
            <person name="Vieira F.G."/>
            <person name="Vilella A.J."/>
            <person name="Villasante A."/>
            <person name="Walenz B."/>
            <person name="Wang J."/>
            <person name="Wasserman M."/>
            <person name="Watts T."/>
            <person name="Wilson D."/>
            <person name="Wilson R.K."/>
            <person name="Wing R.A."/>
            <person name="Wolfner M.F."/>
            <person name="Wong A."/>
            <person name="Wong G.K."/>
            <person name="Wu C.I."/>
            <person name="Wu G."/>
            <person name="Yamamoto D."/>
            <person name="Yang H.P."/>
            <person name="Yang S.P."/>
            <person name="Yorke J.A."/>
            <person name="Yoshida K."/>
            <person name="Zdobnov E."/>
            <person name="Zhang P."/>
            <person name="Zhang Y."/>
            <person name="Zimin A.V."/>
            <person name="Baldwin J."/>
            <person name="Abdouelleil A."/>
            <person name="Abdulkadir J."/>
            <person name="Abebe A."/>
            <person name="Abera B."/>
            <person name="Abreu J."/>
            <person name="Acer S.C."/>
            <person name="Aftuck L."/>
            <person name="Alexander A."/>
            <person name="An P."/>
            <person name="Anderson E."/>
            <person name="Anderson S."/>
            <person name="Arachi H."/>
            <person name="Azer M."/>
            <person name="Bachantsang P."/>
            <person name="Barry A."/>
            <person name="Bayul T."/>
            <person name="Berlin A."/>
            <person name="Bessette D."/>
            <person name="Bloom T."/>
            <person name="Blye J."/>
            <person name="Boguslavskiy L."/>
            <person name="Bonnet C."/>
            <person name="Boukhgalter B."/>
            <person name="Bourzgui I."/>
            <person name="Brown A."/>
            <person name="Cahill P."/>
            <person name="Channer S."/>
            <person name="Cheshatsang Y."/>
            <person name="Chuda L."/>
            <person name="Citroen M."/>
            <person name="Collymore A."/>
            <person name="Cooke P."/>
            <person name="Costello M."/>
            <person name="D'Aco K."/>
            <person name="Daza R."/>
            <person name="De Haan G."/>
            <person name="DeGray S."/>
            <person name="DeMaso C."/>
            <person name="Dhargay N."/>
            <person name="Dooley K."/>
            <person name="Dooley E."/>
            <person name="Doricent M."/>
            <person name="Dorje P."/>
            <person name="Dorjee K."/>
            <person name="Dupes A."/>
            <person name="Elong R."/>
            <person name="Falk J."/>
            <person name="Farina A."/>
            <person name="Faro S."/>
            <person name="Ferguson D."/>
            <person name="Fisher S."/>
            <person name="Foley C.D."/>
            <person name="Franke A."/>
            <person name="Friedrich D."/>
            <person name="Gadbois L."/>
            <person name="Gearin G."/>
            <person name="Gearin C.R."/>
            <person name="Giannoukos G."/>
            <person name="Goode T."/>
            <person name="Graham J."/>
            <person name="Grandbois E."/>
            <person name="Grewal S."/>
            <person name="Gyaltsen K."/>
            <person name="Hafez N."/>
            <person name="Hagos B."/>
            <person name="Hall J."/>
            <person name="Henson C."/>
            <person name="Hollinger A."/>
            <person name="Honan T."/>
            <person name="Huard M.D."/>
            <person name="Hughes L."/>
            <person name="Hurhula B."/>
            <person name="Husby M.E."/>
            <person name="Kamat A."/>
            <person name="Kanga B."/>
            <person name="Kashin S."/>
            <person name="Khazanovich D."/>
            <person name="Kisner P."/>
            <person name="Lance K."/>
            <person name="Lara M."/>
            <person name="Lee W."/>
            <person name="Lennon N."/>
            <person name="Letendre F."/>
            <person name="LeVine R."/>
            <person name="Lipovsky A."/>
            <person name="Liu X."/>
            <person name="Liu J."/>
            <person name="Liu S."/>
            <person name="Lokyitsang T."/>
            <person name="Lokyitsang Y."/>
            <person name="Lubonja R."/>
            <person name="Lui A."/>
            <person name="MacDonald P."/>
            <person name="Magnisalis V."/>
            <person name="Maru K."/>
            <person name="Matthews C."/>
            <person name="McCusker W."/>
            <person name="McDonough S."/>
            <person name="Mehta T."/>
            <person name="Meldrim J."/>
            <person name="Meneus L."/>
            <person name="Mihai O."/>
            <person name="Mihalev A."/>
            <person name="Mihova T."/>
            <person name="Mittelman R."/>
            <person name="Mlenga V."/>
            <person name="Montmayeur A."/>
            <person name="Mulrain L."/>
            <person name="Navidi A."/>
            <person name="Naylor J."/>
            <person name="Negash T."/>
            <person name="Nguyen T."/>
            <person name="Nguyen N."/>
            <person name="Nicol R."/>
            <person name="Norbu C."/>
            <person name="Norbu N."/>
            <person name="Novod N."/>
            <person name="O'Neill B."/>
            <person name="Osman S."/>
            <person name="Markiewicz E."/>
            <person name="Oyono O.L."/>
            <person name="Patti C."/>
            <person name="Phunkhang P."/>
            <person name="Pierre F."/>
            <person name="Priest M."/>
            <person name="Raghuraman S."/>
            <person name="Rege F."/>
            <person name="Reyes R."/>
            <person name="Rise C."/>
            <person name="Rogov P."/>
            <person name="Ross K."/>
            <person name="Ryan E."/>
            <person name="Settipalli S."/>
            <person name="Shea T."/>
            <person name="Sherpa N."/>
            <person name="Shi L."/>
            <person name="Shih D."/>
            <person name="Sparrow T."/>
            <person name="Spaulding J."/>
            <person name="Stalker J."/>
            <person name="Stange-Thomann N."/>
            <person name="Stavropoulos S."/>
            <person name="Stone C."/>
            <person name="Strader C."/>
            <person name="Tesfaye S."/>
            <person name="Thomson T."/>
            <person name="Thoulutsang Y."/>
            <person name="Thoulutsang D."/>
            <person name="Topham K."/>
            <person name="Topping I."/>
            <person name="Tsamla T."/>
            <person name="Vassiliev H."/>
            <person name="Vo A."/>
            <person name="Wangchuk T."/>
            <person name="Wangdi T."/>
            <person name="Weiand M."/>
            <person name="Wilkinson J."/>
            <person name="Wilson A."/>
            <person name="Yadav S."/>
            <person name="Young G."/>
            <person name="Yu Q."/>
            <person name="Zembek L."/>
            <person name="Zhong D."/>
            <person name="Zimmer A."/>
            <person name="Zwirko Z."/>
            <person name="Jaffe D.B."/>
            <person name="Alvarez P."/>
            <person name="Brockman W."/>
            <person name="Butler J."/>
            <person name="Chin C."/>
            <person name="Gnerre S."/>
            <person name="Grabherr M."/>
            <person name="Kleber M."/>
            <person name="Mauceli E."/>
            <person name="MacCallum I."/>
        </authorList>
    </citation>
    <scope>NUCLEOTIDE SEQUENCE [LARGE SCALE GENOMIC DNA]</scope>
    <source>
        <strain evidence="2">MSH-3 / Tucson 14011-0111.49</strain>
    </source>
</reference>
<accession>B4H2H8</accession>
<dbReference type="EMBL" id="CH479204">
    <property type="protein sequence ID" value="EDW30545.1"/>
    <property type="molecule type" value="Genomic_DNA"/>
</dbReference>
<sequence>MKHPRLPKCFHLAAGAAAVRAPARLLWSHYAVIRGPERVVKLFKDGERTSTSTSPATGRSLAAWMRGLKHSRTFN</sequence>
<dbReference type="AlphaFoldDB" id="B4H2H8"/>